<dbReference type="Proteomes" id="UP000178449">
    <property type="component" value="Unassembled WGS sequence"/>
</dbReference>
<proteinExistence type="predicted"/>
<evidence type="ECO:0000256" key="1">
    <source>
        <dbReference type="ARBA" id="ARBA00022737"/>
    </source>
</evidence>
<dbReference type="SUPFAM" id="SSF141571">
    <property type="entry name" value="Pentapeptide repeat-like"/>
    <property type="match status" value="2"/>
</dbReference>
<evidence type="ECO:0008006" key="5">
    <source>
        <dbReference type="Google" id="ProtNLM"/>
    </source>
</evidence>
<evidence type="ECO:0000256" key="2">
    <source>
        <dbReference type="SAM" id="SignalP"/>
    </source>
</evidence>
<sequence>MKKLLILALLALSFAACNRDPERFADTKICPGCNLTNAYFKDKDFSGANLAKANLLGATITESVLKGANFEDAVLFNTNLMNSDLSGANLKNVLAVTANFRNANLEGADLTGADFSGAIWIQGFRCHKGSIGVCFKTALDKLTATNDCEDCNLFRSDLSGRTFENTNFHRANLTEANLRGTVFKNVNLRTAVFKNATIDNVDFTDSKLEGAIWIDGAECGDGSVGKCVTH</sequence>
<dbReference type="InterPro" id="IPR001646">
    <property type="entry name" value="5peptide_repeat"/>
</dbReference>
<keyword evidence="1" id="KW-0677">Repeat</keyword>
<dbReference type="PANTHER" id="PTHR47485">
    <property type="entry name" value="THYLAKOID LUMENAL 17.4 KDA PROTEIN, CHLOROPLASTIC"/>
    <property type="match status" value="1"/>
</dbReference>
<comment type="caution">
    <text evidence="3">The sequence shown here is derived from an EMBL/GenBank/DDBJ whole genome shotgun (WGS) entry which is preliminary data.</text>
</comment>
<feature type="signal peptide" evidence="2">
    <location>
        <begin position="1"/>
        <end position="18"/>
    </location>
</feature>
<name>A0A1F6G583_9PROT</name>
<dbReference type="STRING" id="1817772.A2527_13550"/>
<dbReference type="AlphaFoldDB" id="A0A1F6G583"/>
<dbReference type="EMBL" id="MFNE01000052">
    <property type="protein sequence ID" value="OGG93268.1"/>
    <property type="molecule type" value="Genomic_DNA"/>
</dbReference>
<protein>
    <recommendedName>
        <fullName evidence="5">Pentapeptide repeat-containing protein</fullName>
    </recommendedName>
</protein>
<dbReference type="PROSITE" id="PS51257">
    <property type="entry name" value="PROKAR_LIPOPROTEIN"/>
    <property type="match status" value="1"/>
</dbReference>
<dbReference type="Gene3D" id="2.160.20.80">
    <property type="entry name" value="E3 ubiquitin-protein ligase SopA"/>
    <property type="match status" value="2"/>
</dbReference>
<gene>
    <name evidence="3" type="ORF">A2527_13550</name>
</gene>
<dbReference type="PANTHER" id="PTHR47485:SF1">
    <property type="entry name" value="THYLAKOID LUMENAL 17.4 KDA PROTEIN, CHLOROPLASTIC"/>
    <property type="match status" value="1"/>
</dbReference>
<feature type="chain" id="PRO_5009524520" description="Pentapeptide repeat-containing protein" evidence="2">
    <location>
        <begin position="19"/>
        <end position="230"/>
    </location>
</feature>
<organism evidence="3 4">
    <name type="scientific">Candidatus Lambdaproteobacteria bacterium RIFOXYD2_FULL_50_16</name>
    <dbReference type="NCBI Taxonomy" id="1817772"/>
    <lineage>
        <taxon>Bacteria</taxon>
        <taxon>Pseudomonadati</taxon>
        <taxon>Pseudomonadota</taxon>
        <taxon>Candidatus Lambdaproteobacteria</taxon>
    </lineage>
</organism>
<accession>A0A1F6G583</accession>
<evidence type="ECO:0000313" key="3">
    <source>
        <dbReference type="EMBL" id="OGG93268.1"/>
    </source>
</evidence>
<dbReference type="Pfam" id="PF00805">
    <property type="entry name" value="Pentapeptide"/>
    <property type="match status" value="2"/>
</dbReference>
<reference evidence="3 4" key="1">
    <citation type="journal article" date="2016" name="Nat. Commun.">
        <title>Thousands of microbial genomes shed light on interconnected biogeochemical processes in an aquifer system.</title>
        <authorList>
            <person name="Anantharaman K."/>
            <person name="Brown C.T."/>
            <person name="Hug L.A."/>
            <person name="Sharon I."/>
            <person name="Castelle C.J."/>
            <person name="Probst A.J."/>
            <person name="Thomas B.C."/>
            <person name="Singh A."/>
            <person name="Wilkins M.J."/>
            <person name="Karaoz U."/>
            <person name="Brodie E.L."/>
            <person name="Williams K.H."/>
            <person name="Hubbard S.S."/>
            <person name="Banfield J.F."/>
        </authorList>
    </citation>
    <scope>NUCLEOTIDE SEQUENCE [LARGE SCALE GENOMIC DNA]</scope>
</reference>
<evidence type="ECO:0000313" key="4">
    <source>
        <dbReference type="Proteomes" id="UP000178449"/>
    </source>
</evidence>
<keyword evidence="2" id="KW-0732">Signal</keyword>